<dbReference type="Gene3D" id="1.10.260.40">
    <property type="entry name" value="lambda repressor-like DNA-binding domains"/>
    <property type="match status" value="1"/>
</dbReference>
<evidence type="ECO:0000313" key="1">
    <source>
        <dbReference type="EMBL" id="OFV72196.1"/>
    </source>
</evidence>
<comment type="caution">
    <text evidence="1">The sequence shown here is derived from an EMBL/GenBank/DDBJ whole genome shotgun (WGS) entry which is preliminary data.</text>
</comment>
<dbReference type="GO" id="GO:0003677">
    <property type="term" value="F:DNA binding"/>
    <property type="evidence" value="ECO:0007669"/>
    <property type="project" value="InterPro"/>
</dbReference>
<organism evidence="1 2">
    <name type="scientific">Acetobacterium wieringae</name>
    <dbReference type="NCBI Taxonomy" id="52694"/>
    <lineage>
        <taxon>Bacteria</taxon>
        <taxon>Bacillati</taxon>
        <taxon>Bacillota</taxon>
        <taxon>Clostridia</taxon>
        <taxon>Eubacteriales</taxon>
        <taxon>Eubacteriaceae</taxon>
        <taxon>Acetobacterium</taxon>
    </lineage>
</organism>
<evidence type="ECO:0000313" key="2">
    <source>
        <dbReference type="Proteomes" id="UP000176244"/>
    </source>
</evidence>
<protein>
    <submittedName>
        <fullName evidence="1">Uncharacterized protein</fullName>
    </submittedName>
</protein>
<dbReference type="AlphaFoldDB" id="A0A1F2PND8"/>
<dbReference type="InterPro" id="IPR010982">
    <property type="entry name" value="Lambda_DNA-bd_dom_sf"/>
</dbReference>
<dbReference type="Proteomes" id="UP000176244">
    <property type="component" value="Unassembled WGS sequence"/>
</dbReference>
<gene>
    <name evidence="1" type="ORF">ACWI_01020</name>
</gene>
<sequence>MSQKELGIKSGFSAATADVRIRQYKSHKMIPKETKSNEIDTTLELDVSPLKDHDIYSNLDLMQILFKSEENHGLLMEKETNRYVSVI</sequence>
<name>A0A1F2PND8_9FIRM</name>
<dbReference type="EMBL" id="LKEU01000010">
    <property type="protein sequence ID" value="OFV72196.1"/>
    <property type="molecule type" value="Genomic_DNA"/>
</dbReference>
<proteinExistence type="predicted"/>
<accession>A0A1F2PND8</accession>
<dbReference type="STRING" id="52694.ACWI_01020"/>
<reference evidence="1 2" key="1">
    <citation type="submission" date="2015-09" db="EMBL/GenBank/DDBJ databases">
        <title>Genome sequence of Acetobacterium wieringae DSM 1911.</title>
        <authorList>
            <person name="Poehlein A."/>
            <person name="Bengelsdorf F.R."/>
            <person name="Schiel-Bengelsdorf B."/>
            <person name="Duerre P."/>
            <person name="Daniel R."/>
        </authorList>
    </citation>
    <scope>NUCLEOTIDE SEQUENCE [LARGE SCALE GENOMIC DNA]</scope>
    <source>
        <strain evidence="1 2">DSM 1911</strain>
    </source>
</reference>